<feature type="domain" description="PepSY" evidence="3">
    <location>
        <begin position="58"/>
        <end position="116"/>
    </location>
</feature>
<dbReference type="Proteomes" id="UP000305109">
    <property type="component" value="Unassembled WGS sequence"/>
</dbReference>
<evidence type="ECO:0000313" key="5">
    <source>
        <dbReference type="Proteomes" id="UP000305109"/>
    </source>
</evidence>
<sequence>MNARMVRGASLIPIAAAATLLLAGCGSDSDDTPTTSTSAGATSMSMPMSTGTAAMGAVTKEQAEQTALATVSGGVVVSSETAQHDGKAVWHVHIRNTQGWDYDVDVDAATGTVVDQDQDDHDDDRTTMPASPNPAVTVTKEQAEQTALATVPGGTVVSSETNQHDGKTVWHVHIRNTQGWDYDVDVDAATGAVVPDN</sequence>
<protein>
    <submittedName>
        <fullName evidence="4">Peptidase</fullName>
    </submittedName>
</protein>
<dbReference type="EMBL" id="SUMD01000007">
    <property type="protein sequence ID" value="TJZ76730.1"/>
    <property type="molecule type" value="Genomic_DNA"/>
</dbReference>
<keyword evidence="5" id="KW-1185">Reference proteome</keyword>
<evidence type="ECO:0000259" key="3">
    <source>
        <dbReference type="Pfam" id="PF03413"/>
    </source>
</evidence>
<keyword evidence="2" id="KW-0732">Signal</keyword>
<evidence type="ECO:0000256" key="1">
    <source>
        <dbReference type="SAM" id="MobiDB-lite"/>
    </source>
</evidence>
<dbReference type="PROSITE" id="PS51257">
    <property type="entry name" value="PROKAR_LIPOPROTEIN"/>
    <property type="match status" value="1"/>
</dbReference>
<evidence type="ECO:0000313" key="4">
    <source>
        <dbReference type="EMBL" id="TJZ76730.1"/>
    </source>
</evidence>
<proteinExistence type="predicted"/>
<evidence type="ECO:0000256" key="2">
    <source>
        <dbReference type="SAM" id="SignalP"/>
    </source>
</evidence>
<feature type="chain" id="PRO_5045385247" evidence="2">
    <location>
        <begin position="24"/>
        <end position="197"/>
    </location>
</feature>
<accession>A0ABY2RHV5</accession>
<reference evidence="4 5" key="1">
    <citation type="submission" date="2019-04" db="EMBL/GenBank/DDBJ databases">
        <title>Rhodococcus oryzae sp. nov., a novel actinomycete isolated from rhizosphere soil of rice (Oryza sativa L.).</title>
        <authorList>
            <person name="Li C."/>
        </authorList>
    </citation>
    <scope>NUCLEOTIDE SEQUENCE [LARGE SCALE GENOMIC DNA]</scope>
    <source>
        <strain evidence="4 5">NEAU-CX67</strain>
    </source>
</reference>
<feature type="domain" description="PepSY" evidence="3">
    <location>
        <begin position="138"/>
        <end position="193"/>
    </location>
</feature>
<dbReference type="Gene3D" id="3.10.450.40">
    <property type="match status" value="2"/>
</dbReference>
<dbReference type="RefSeq" id="WP_136910718.1">
    <property type="nucleotide sequence ID" value="NZ_SUMD01000007.1"/>
</dbReference>
<gene>
    <name evidence="4" type="ORF">FCG67_15995</name>
</gene>
<dbReference type="InterPro" id="IPR025711">
    <property type="entry name" value="PepSY"/>
</dbReference>
<feature type="signal peptide" evidence="2">
    <location>
        <begin position="1"/>
        <end position="23"/>
    </location>
</feature>
<feature type="region of interest" description="Disordered" evidence="1">
    <location>
        <begin position="27"/>
        <end position="47"/>
    </location>
</feature>
<dbReference type="Pfam" id="PF03413">
    <property type="entry name" value="PepSY"/>
    <property type="match status" value="2"/>
</dbReference>
<organism evidence="4 5">
    <name type="scientific">Rhodococcus oryzae</name>
    <dbReference type="NCBI Taxonomy" id="2571143"/>
    <lineage>
        <taxon>Bacteria</taxon>
        <taxon>Bacillati</taxon>
        <taxon>Actinomycetota</taxon>
        <taxon>Actinomycetes</taxon>
        <taxon>Mycobacteriales</taxon>
        <taxon>Nocardiaceae</taxon>
        <taxon>Rhodococcus</taxon>
    </lineage>
</organism>
<name>A0ABY2RHV5_9NOCA</name>
<comment type="caution">
    <text evidence="4">The sequence shown here is derived from an EMBL/GenBank/DDBJ whole genome shotgun (WGS) entry which is preliminary data.</text>
</comment>